<reference evidence="4" key="1">
    <citation type="submission" date="2016-10" db="EMBL/GenBank/DDBJ databases">
        <title>Draft Genome Sequence of Nocardioides luteus Strain BAFB, an Alkane-Degrading Bacterium Isolated from JP-7 Polluted Soil.</title>
        <authorList>
            <person name="Brown L."/>
            <person name="Ruiz O.N."/>
            <person name="Gunasekera T."/>
        </authorList>
    </citation>
    <scope>NUCLEOTIDE SEQUENCE [LARGE SCALE GENOMIC DNA]</scope>
    <source>
        <strain evidence="4">BAFB</strain>
    </source>
</reference>
<dbReference type="PANTHER" id="PTHR33371:SF17">
    <property type="entry name" value="MCE-FAMILY PROTEIN MCE1B"/>
    <property type="match status" value="1"/>
</dbReference>
<dbReference type="InterPro" id="IPR003399">
    <property type="entry name" value="Mce/MlaD"/>
</dbReference>
<feature type="domain" description="Mammalian cell entry C-terminal" evidence="3">
    <location>
        <begin position="125"/>
        <end position="296"/>
    </location>
</feature>
<comment type="caution">
    <text evidence="4">The sequence shown here is derived from an EMBL/GenBank/DDBJ whole genome shotgun (WGS) entry which is preliminary data.</text>
</comment>
<dbReference type="NCBIfam" id="TIGR00996">
    <property type="entry name" value="Mtu_fam_mce"/>
    <property type="match status" value="1"/>
</dbReference>
<dbReference type="EMBL" id="JZDQ02000001">
    <property type="protein sequence ID" value="OIJ28870.1"/>
    <property type="molecule type" value="Genomic_DNA"/>
</dbReference>
<evidence type="ECO:0000313" key="5">
    <source>
        <dbReference type="Proteomes" id="UP000033772"/>
    </source>
</evidence>
<dbReference type="Pfam" id="PF02470">
    <property type="entry name" value="MlaD"/>
    <property type="match status" value="1"/>
</dbReference>
<gene>
    <name evidence="4" type="ORF">UG56_001185</name>
</gene>
<name>A0A1J4NBJ5_9ACTN</name>
<dbReference type="Pfam" id="PF11887">
    <property type="entry name" value="Mce4_CUP1"/>
    <property type="match status" value="1"/>
</dbReference>
<evidence type="ECO:0000259" key="2">
    <source>
        <dbReference type="Pfam" id="PF02470"/>
    </source>
</evidence>
<dbReference type="InterPro" id="IPR052336">
    <property type="entry name" value="MlaD_Phospholipid_Transporter"/>
</dbReference>
<dbReference type="Proteomes" id="UP000033772">
    <property type="component" value="Unassembled WGS sequence"/>
</dbReference>
<feature type="coiled-coil region" evidence="1">
    <location>
        <begin position="215"/>
        <end position="249"/>
    </location>
</feature>
<keyword evidence="5" id="KW-1185">Reference proteome</keyword>
<evidence type="ECO:0000259" key="3">
    <source>
        <dbReference type="Pfam" id="PF11887"/>
    </source>
</evidence>
<dbReference type="GO" id="GO:0005576">
    <property type="term" value="C:extracellular region"/>
    <property type="evidence" value="ECO:0007669"/>
    <property type="project" value="TreeGrafter"/>
</dbReference>
<dbReference type="AlphaFoldDB" id="A0A1J4NBJ5"/>
<dbReference type="InterPro" id="IPR005693">
    <property type="entry name" value="Mce"/>
</dbReference>
<dbReference type="InterPro" id="IPR024516">
    <property type="entry name" value="Mce_C"/>
</dbReference>
<proteinExistence type="predicted"/>
<dbReference type="GO" id="GO:0051701">
    <property type="term" value="P:biological process involved in interaction with host"/>
    <property type="evidence" value="ECO:0007669"/>
    <property type="project" value="TreeGrafter"/>
</dbReference>
<protein>
    <submittedName>
        <fullName evidence="4">Uncharacterized protein</fullName>
    </submittedName>
</protein>
<feature type="domain" description="Mce/MlaD" evidence="2">
    <location>
        <begin position="48"/>
        <end position="121"/>
    </location>
</feature>
<dbReference type="PANTHER" id="PTHR33371">
    <property type="entry name" value="INTERMEMBRANE PHOSPHOLIPID TRANSPORT SYSTEM BINDING PROTEIN MLAD-RELATED"/>
    <property type="match status" value="1"/>
</dbReference>
<accession>A0A1J4NBJ5</accession>
<evidence type="ECO:0000256" key="1">
    <source>
        <dbReference type="SAM" id="Coils"/>
    </source>
</evidence>
<sequence>MLMSGLRGSSGRPTATYLKLGAFTLVAGLAFALVLGTLKAPVAGDLTTYTADFADVNGLHEDDAVRIAGVGVGKVTDITVTAAGRARVELSVSRKQPVLDTARLSVRYQNIAGQRFLGIEQTRGSGKPLEAGARIPASRTSAGFDLTELLNGFRPLFDVLDPDEVNQLAATILKVLQDEGGSIPVLLQQTAELTRFVATRDQVFDRVLTNLTPFLADLAAQGDEFETTVRELEKLMKGLAEQRDALGASVEELSGLLATGADFGTQIEAPARTLSRNLRMSVTAFAANLTSFEGAVVSFAQLVETLGRITSYRNALNIYVCRYDFSVDELVLALPPTDDRYSEVCSG</sequence>
<dbReference type="STRING" id="1844.UG56_001185"/>
<organism evidence="4 5">
    <name type="scientific">Nocardioides luteus</name>
    <dbReference type="NCBI Taxonomy" id="1844"/>
    <lineage>
        <taxon>Bacteria</taxon>
        <taxon>Bacillati</taxon>
        <taxon>Actinomycetota</taxon>
        <taxon>Actinomycetes</taxon>
        <taxon>Propionibacteriales</taxon>
        <taxon>Nocardioidaceae</taxon>
        <taxon>Nocardioides</taxon>
    </lineage>
</organism>
<keyword evidence="1" id="KW-0175">Coiled coil</keyword>
<evidence type="ECO:0000313" key="4">
    <source>
        <dbReference type="EMBL" id="OIJ28870.1"/>
    </source>
</evidence>